<sequence>MGDSLAETSSSSKVSPRGVRLVLLILVIIALKKRRKKKPCNSCKPCNSWKRCKPCKPCPPLLGETIGVDVVNETKSITFTLTSVNGPAGNPPIGSTLAPGGVFNFEVKSTVLQTNRVTVVYTAVVNGEAFQLSFVLVNTSGITLNVDSIRTTGPVTTIFSPSDGKFFIEDKTT</sequence>
<accession>A0A229NWI4</accession>
<dbReference type="Proteomes" id="UP000215145">
    <property type="component" value="Unassembled WGS sequence"/>
</dbReference>
<evidence type="ECO:0000313" key="2">
    <source>
        <dbReference type="Proteomes" id="UP000215145"/>
    </source>
</evidence>
<reference evidence="1 2" key="1">
    <citation type="submission" date="2017-07" db="EMBL/GenBank/DDBJ databases">
        <title>Paenibacillus herberti R33 genome sequencing and assembly.</title>
        <authorList>
            <person name="Su W."/>
        </authorList>
    </citation>
    <scope>NUCLEOTIDE SEQUENCE [LARGE SCALE GENOMIC DNA]</scope>
    <source>
        <strain evidence="1 2">R33</strain>
    </source>
</reference>
<gene>
    <name evidence="1" type="ORF">CGZ75_14840</name>
</gene>
<keyword evidence="2" id="KW-1185">Reference proteome</keyword>
<dbReference type="EMBL" id="NMUQ01000002">
    <property type="protein sequence ID" value="OXM14237.1"/>
    <property type="molecule type" value="Genomic_DNA"/>
</dbReference>
<evidence type="ECO:0000313" key="1">
    <source>
        <dbReference type="EMBL" id="OXM14237.1"/>
    </source>
</evidence>
<dbReference type="AlphaFoldDB" id="A0A229NWI4"/>
<organism evidence="1 2">
    <name type="scientific">Paenibacillus herberti</name>
    <dbReference type="NCBI Taxonomy" id="1619309"/>
    <lineage>
        <taxon>Bacteria</taxon>
        <taxon>Bacillati</taxon>
        <taxon>Bacillota</taxon>
        <taxon>Bacilli</taxon>
        <taxon>Bacillales</taxon>
        <taxon>Paenibacillaceae</taxon>
        <taxon>Paenibacillus</taxon>
    </lineage>
</organism>
<dbReference type="RefSeq" id="WP_089525059.1">
    <property type="nucleotide sequence ID" value="NZ_NMUQ01000002.1"/>
</dbReference>
<comment type="caution">
    <text evidence="1">The sequence shown here is derived from an EMBL/GenBank/DDBJ whole genome shotgun (WGS) entry which is preliminary data.</text>
</comment>
<proteinExistence type="predicted"/>
<protein>
    <submittedName>
        <fullName evidence="1">Uncharacterized protein</fullName>
    </submittedName>
</protein>
<name>A0A229NWI4_9BACL</name>